<dbReference type="AlphaFoldDB" id="A0A4Z1BSH6"/>
<evidence type="ECO:0000256" key="1">
    <source>
        <dbReference type="ARBA" id="ARBA00010333"/>
    </source>
</evidence>
<evidence type="ECO:0000256" key="2">
    <source>
        <dbReference type="ARBA" id="ARBA00022729"/>
    </source>
</evidence>
<dbReference type="EMBL" id="SRPF01000002">
    <property type="protein sequence ID" value="TGN40665.1"/>
    <property type="molecule type" value="Genomic_DNA"/>
</dbReference>
<dbReference type="SUPFAM" id="SSF53850">
    <property type="entry name" value="Periplasmic binding protein-like II"/>
    <property type="match status" value="1"/>
</dbReference>
<reference evidence="4 5" key="1">
    <citation type="submission" date="2019-04" db="EMBL/GenBank/DDBJ databases">
        <authorList>
            <person name="Park S."/>
            <person name="Yoon J.-H."/>
        </authorList>
    </citation>
    <scope>NUCLEOTIDE SEQUENCE [LARGE SCALE GENOMIC DNA]</scope>
    <source>
        <strain evidence="4 5">HJM-18</strain>
    </source>
</reference>
<gene>
    <name evidence="4" type="ORF">E5Q11_10490</name>
</gene>
<evidence type="ECO:0000313" key="5">
    <source>
        <dbReference type="Proteomes" id="UP000298325"/>
    </source>
</evidence>
<evidence type="ECO:0000313" key="4">
    <source>
        <dbReference type="EMBL" id="TGN40665.1"/>
    </source>
</evidence>
<dbReference type="SMART" id="SM00062">
    <property type="entry name" value="PBPb"/>
    <property type="match status" value="1"/>
</dbReference>
<keyword evidence="5" id="KW-1185">Reference proteome</keyword>
<proteinExistence type="inferred from homology"/>
<dbReference type="OrthoDB" id="245568at2"/>
<dbReference type="Proteomes" id="UP000298325">
    <property type="component" value="Unassembled WGS sequence"/>
</dbReference>
<dbReference type="InterPro" id="IPR001638">
    <property type="entry name" value="Solute-binding_3/MltF_N"/>
</dbReference>
<dbReference type="PANTHER" id="PTHR35936">
    <property type="entry name" value="MEMBRANE-BOUND LYTIC MUREIN TRANSGLYCOSYLASE F"/>
    <property type="match status" value="1"/>
</dbReference>
<keyword evidence="2" id="KW-0732">Signal</keyword>
<name>A0A4Z1BSH6_9GAMM</name>
<organism evidence="4 5">
    <name type="scientific">Marinobacter confluentis</name>
    <dbReference type="NCBI Taxonomy" id="1697557"/>
    <lineage>
        <taxon>Bacteria</taxon>
        <taxon>Pseudomonadati</taxon>
        <taxon>Pseudomonadota</taxon>
        <taxon>Gammaproteobacteria</taxon>
        <taxon>Pseudomonadales</taxon>
        <taxon>Marinobacteraceae</taxon>
        <taxon>Marinobacter</taxon>
    </lineage>
</organism>
<sequence length="306" mass="34273">MAGSGTRLPESLATITIHRSVIQARQPGVNCTGVGYMDCTVRMEPYLRRFLFFGWVSLCFAPASVLAETLRFATIDYCPFTCDPSKEDGKEGFMTDVLREALEPAGYTLELEMLPYVRAVEAVRDRRYDGIVVVGKDYAPDLVYPAQPTVVQRVLFLVNATSPWRYLGVESLADVRVGVVRGFHYVDPDLVAYLDQEKNNEDRVYVMHGNTTTSRAIRMLRNGRIAAFLEGEYSAVYQLKKMGIWNEVTVAGYTTNAFEDYTGFSPHNPNAADYAGILSDALARMKQSGRLDDILRRYGVTPELTP</sequence>
<comment type="similarity">
    <text evidence="1">Belongs to the bacterial solute-binding protein 3 family.</text>
</comment>
<evidence type="ECO:0000259" key="3">
    <source>
        <dbReference type="SMART" id="SM00062"/>
    </source>
</evidence>
<protein>
    <submittedName>
        <fullName evidence="4">Transporter substrate-binding domain-containing protein</fullName>
    </submittedName>
</protein>
<comment type="caution">
    <text evidence="4">The sequence shown here is derived from an EMBL/GenBank/DDBJ whole genome shotgun (WGS) entry which is preliminary data.</text>
</comment>
<dbReference type="PANTHER" id="PTHR35936:SF25">
    <property type="entry name" value="ABC TRANSPORTER SUBSTRATE-BINDING PROTEIN"/>
    <property type="match status" value="1"/>
</dbReference>
<feature type="domain" description="Solute-binding protein family 3/N-terminal" evidence="3">
    <location>
        <begin position="69"/>
        <end position="302"/>
    </location>
</feature>
<accession>A0A4Z1BSH6</accession>
<dbReference type="Gene3D" id="3.40.190.10">
    <property type="entry name" value="Periplasmic binding protein-like II"/>
    <property type="match status" value="2"/>
</dbReference>